<evidence type="ECO:0000256" key="2">
    <source>
        <dbReference type="ARBA" id="ARBA00012483"/>
    </source>
</evidence>
<feature type="domain" description="RING-type" evidence="10">
    <location>
        <begin position="144"/>
        <end position="186"/>
    </location>
</feature>
<organism evidence="11">
    <name type="scientific">Nymphaea colorata</name>
    <name type="common">pocket water lily</name>
    <dbReference type="NCBI Taxonomy" id="210225"/>
    <lineage>
        <taxon>Eukaryota</taxon>
        <taxon>Viridiplantae</taxon>
        <taxon>Streptophyta</taxon>
        <taxon>Embryophyta</taxon>
        <taxon>Tracheophyta</taxon>
        <taxon>Spermatophyta</taxon>
        <taxon>Magnoliopsida</taxon>
        <taxon>Nymphaeales</taxon>
        <taxon>Nymphaeaceae</taxon>
        <taxon>Nymphaea</taxon>
    </lineage>
</organism>
<evidence type="ECO:0000259" key="10">
    <source>
        <dbReference type="PROSITE" id="PS50089"/>
    </source>
</evidence>
<evidence type="ECO:0000256" key="9">
    <source>
        <dbReference type="SAM" id="Phobius"/>
    </source>
</evidence>
<feature type="region of interest" description="Disordered" evidence="8">
    <location>
        <begin position="221"/>
        <end position="257"/>
    </location>
</feature>
<evidence type="ECO:0000256" key="4">
    <source>
        <dbReference type="ARBA" id="ARBA00022771"/>
    </source>
</evidence>
<evidence type="ECO:0000256" key="5">
    <source>
        <dbReference type="ARBA" id="ARBA00022833"/>
    </source>
</evidence>
<dbReference type="SUPFAM" id="SSF57850">
    <property type="entry name" value="RING/U-box"/>
    <property type="match status" value="1"/>
</dbReference>
<reference evidence="11" key="1">
    <citation type="submission" date="2019-09" db="EMBL/GenBank/DDBJ databases">
        <authorList>
            <person name="Zhang L."/>
        </authorList>
    </citation>
    <scope>NUCLEOTIDE SEQUENCE</scope>
</reference>
<evidence type="ECO:0000256" key="3">
    <source>
        <dbReference type="ARBA" id="ARBA00022723"/>
    </source>
</evidence>
<dbReference type="UniPathway" id="UPA00143"/>
<dbReference type="PANTHER" id="PTHR14155:SF632">
    <property type="entry name" value="RING-H2 FINGER PROTEIN ATL17-RELATED"/>
    <property type="match status" value="1"/>
</dbReference>
<protein>
    <recommendedName>
        <fullName evidence="2">RING-type E3 ubiquitin transferase</fullName>
        <ecNumber evidence="2">2.3.2.27</ecNumber>
    </recommendedName>
</protein>
<dbReference type="Gene3D" id="3.30.40.10">
    <property type="entry name" value="Zinc/RING finger domain, C3HC4 (zinc finger)"/>
    <property type="match status" value="1"/>
</dbReference>
<gene>
    <name evidence="11" type="ORF">NYM_LOCUS19668</name>
</gene>
<keyword evidence="3" id="KW-0479">Metal-binding</keyword>
<keyword evidence="9" id="KW-1133">Transmembrane helix</keyword>
<dbReference type="GO" id="GO:0016567">
    <property type="term" value="P:protein ubiquitination"/>
    <property type="evidence" value="ECO:0007669"/>
    <property type="project" value="UniProtKB-UniPathway"/>
</dbReference>
<evidence type="ECO:0000313" key="11">
    <source>
        <dbReference type="EMBL" id="VVW42131.1"/>
    </source>
</evidence>
<evidence type="ECO:0000256" key="7">
    <source>
        <dbReference type="PROSITE-ProRule" id="PRU00175"/>
    </source>
</evidence>
<evidence type="ECO:0000256" key="8">
    <source>
        <dbReference type="SAM" id="MobiDB-lite"/>
    </source>
</evidence>
<dbReference type="Pfam" id="PF13639">
    <property type="entry name" value="zf-RING_2"/>
    <property type="match status" value="1"/>
</dbReference>
<comment type="catalytic activity">
    <reaction evidence="1">
        <text>S-ubiquitinyl-[E2 ubiquitin-conjugating enzyme]-L-cysteine + [acceptor protein]-L-lysine = [E2 ubiquitin-conjugating enzyme]-L-cysteine + N(6)-ubiquitinyl-[acceptor protein]-L-lysine.</text>
        <dbReference type="EC" id="2.3.2.27"/>
    </reaction>
</comment>
<dbReference type="Gramene" id="NC5G0159110.1">
    <property type="protein sequence ID" value="NC5G0159110.1:cds"/>
    <property type="gene ID" value="NC5G0159110"/>
</dbReference>
<dbReference type="CDD" id="cd16461">
    <property type="entry name" value="RING-H2_EL5-like"/>
    <property type="match status" value="1"/>
</dbReference>
<keyword evidence="5" id="KW-0862">Zinc</keyword>
<comment type="similarity">
    <text evidence="6">Belongs to the RING-type zinc finger family. ATL subfamily.</text>
</comment>
<feature type="compositionally biased region" description="Pro residues" evidence="8">
    <location>
        <begin position="244"/>
        <end position="253"/>
    </location>
</feature>
<feature type="region of interest" description="Disordered" evidence="8">
    <location>
        <begin position="1"/>
        <end position="21"/>
    </location>
</feature>
<evidence type="ECO:0000256" key="1">
    <source>
        <dbReference type="ARBA" id="ARBA00000900"/>
    </source>
</evidence>
<keyword evidence="9" id="KW-0812">Transmembrane</keyword>
<dbReference type="EMBL" id="LR721783">
    <property type="protein sequence ID" value="VVW42131.1"/>
    <property type="molecule type" value="Genomic_DNA"/>
</dbReference>
<sequence>MAVLPMSVQMNPPPPPPVSSPMAAWQEQQQLQYAGNGFELSGKIMMSAIIALFFFLLFFIVFHVYTRVFLHRQSSRSLLDLSDHRRYHHHHRRRRPPNFVFTFSGPDPLAPSTGQTPQGLDPAVLCSLPSFVFSCLAHQGGLECSVCLCEFEEGEKGRELGDCGHCFHIDCIDLWFQSHCTCPLCRAEVKSPPSVASAPGDAESLGTVTLGAAVECTASDEELSEGVRHEQEAAEIETPESAKPSPPPPPPPEGRFVGLRKILSRDRWVGSSSEFVPNEVDLEVGGCDPQGHEVKR</sequence>
<feature type="transmembrane region" description="Helical" evidence="9">
    <location>
        <begin position="44"/>
        <end position="66"/>
    </location>
</feature>
<feature type="compositionally biased region" description="Low complexity" evidence="8">
    <location>
        <begin position="1"/>
        <end position="10"/>
    </location>
</feature>
<dbReference type="PROSITE" id="PS50089">
    <property type="entry name" value="ZF_RING_2"/>
    <property type="match status" value="1"/>
</dbReference>
<dbReference type="SMART" id="SM00184">
    <property type="entry name" value="RING"/>
    <property type="match status" value="1"/>
</dbReference>
<keyword evidence="9" id="KW-0472">Membrane</keyword>
<accession>A0A5K1DRV4</accession>
<dbReference type="EC" id="2.3.2.27" evidence="2"/>
<dbReference type="GO" id="GO:0008270">
    <property type="term" value="F:zinc ion binding"/>
    <property type="evidence" value="ECO:0007669"/>
    <property type="project" value="UniProtKB-KW"/>
</dbReference>
<dbReference type="InterPro" id="IPR013083">
    <property type="entry name" value="Znf_RING/FYVE/PHD"/>
</dbReference>
<dbReference type="AlphaFoldDB" id="A0A5K1DRV4"/>
<dbReference type="InterPro" id="IPR001841">
    <property type="entry name" value="Znf_RING"/>
</dbReference>
<name>A0A5K1DRV4_9MAGN</name>
<keyword evidence="4 7" id="KW-0863">Zinc-finger</keyword>
<dbReference type="InterPro" id="IPR053238">
    <property type="entry name" value="RING-H2_zinc_finger"/>
</dbReference>
<evidence type="ECO:0000256" key="6">
    <source>
        <dbReference type="ARBA" id="ARBA00024209"/>
    </source>
</evidence>
<dbReference type="PANTHER" id="PTHR14155">
    <property type="entry name" value="RING FINGER DOMAIN-CONTAINING"/>
    <property type="match status" value="1"/>
</dbReference>
<dbReference type="GO" id="GO:0061630">
    <property type="term" value="F:ubiquitin protein ligase activity"/>
    <property type="evidence" value="ECO:0007669"/>
    <property type="project" value="UniProtKB-EC"/>
</dbReference>
<proteinExistence type="inferred from homology"/>